<accession>G3PR31</accession>
<feature type="domain" description="Ubiquitin-like" evidence="4">
    <location>
        <begin position="40"/>
        <end position="114"/>
    </location>
</feature>
<dbReference type="InterPro" id="IPR000626">
    <property type="entry name" value="Ubiquitin-like_dom"/>
</dbReference>
<dbReference type="Proteomes" id="UP000007635">
    <property type="component" value="Chromosome III"/>
</dbReference>
<reference evidence="5 6" key="1">
    <citation type="journal article" date="2021" name="G3 (Bethesda)">
        <title>Improved contiguity of the threespine stickleback genome using long-read sequencing.</title>
        <authorList>
            <person name="Nath S."/>
            <person name="Shaw D.E."/>
            <person name="White M.A."/>
        </authorList>
    </citation>
    <scope>NUCLEOTIDE SEQUENCE [LARGE SCALE GENOMIC DNA]</scope>
    <source>
        <strain evidence="5 6">Lake Benthic</strain>
    </source>
</reference>
<feature type="region of interest" description="Disordered" evidence="3">
    <location>
        <begin position="172"/>
        <end position="258"/>
    </location>
</feature>
<dbReference type="PANTHER" id="PTHR23010:SF1">
    <property type="entry name" value="MIDNOLIN"/>
    <property type="match status" value="1"/>
</dbReference>
<organism evidence="5 6">
    <name type="scientific">Gasterosteus aculeatus aculeatus</name>
    <name type="common">three-spined stickleback</name>
    <dbReference type="NCBI Taxonomy" id="481459"/>
    <lineage>
        <taxon>Eukaryota</taxon>
        <taxon>Metazoa</taxon>
        <taxon>Chordata</taxon>
        <taxon>Craniata</taxon>
        <taxon>Vertebrata</taxon>
        <taxon>Euteleostomi</taxon>
        <taxon>Actinopterygii</taxon>
        <taxon>Neopterygii</taxon>
        <taxon>Teleostei</taxon>
        <taxon>Neoteleostei</taxon>
        <taxon>Acanthomorphata</taxon>
        <taxon>Eupercaria</taxon>
        <taxon>Perciformes</taxon>
        <taxon>Cottioidei</taxon>
        <taxon>Gasterosteales</taxon>
        <taxon>Gasterosteidae</taxon>
        <taxon>Gasterosteus</taxon>
    </lineage>
</organism>
<proteinExistence type="predicted"/>
<dbReference type="Gene3D" id="3.10.20.90">
    <property type="entry name" value="Phosphatidylinositol 3-kinase Catalytic Subunit, Chain A, domain 1"/>
    <property type="match status" value="1"/>
</dbReference>
<dbReference type="InterPro" id="IPR029071">
    <property type="entry name" value="Ubiquitin-like_domsf"/>
</dbReference>
<dbReference type="Bgee" id="ENSGACG00000015211">
    <property type="expression patterns" value="Expressed in heart and 4 other cell types or tissues"/>
</dbReference>
<evidence type="ECO:0000256" key="2">
    <source>
        <dbReference type="ARBA" id="ARBA00023242"/>
    </source>
</evidence>
<gene>
    <name evidence="5" type="primary">MIDN</name>
</gene>
<evidence type="ECO:0000313" key="5">
    <source>
        <dbReference type="Ensembl" id="ENSGACP00000020066.2"/>
    </source>
</evidence>
<dbReference type="AlphaFoldDB" id="G3PR31"/>
<comment type="subcellular location">
    <subcellularLocation>
        <location evidence="1">Nucleus</location>
    </subcellularLocation>
</comment>
<feature type="compositionally biased region" description="Polar residues" evidence="3">
    <location>
        <begin position="345"/>
        <end position="360"/>
    </location>
</feature>
<dbReference type="Ensembl" id="ENSGACT00000020105.2">
    <property type="protein sequence ID" value="ENSGACP00000020066.2"/>
    <property type="gene ID" value="ENSGACG00000015211.2"/>
</dbReference>
<protein>
    <submittedName>
        <fullName evidence="5">Midnolin</fullName>
    </submittedName>
</protein>
<feature type="compositionally biased region" description="Pro residues" evidence="3">
    <location>
        <begin position="197"/>
        <end position="209"/>
    </location>
</feature>
<keyword evidence="2" id="KW-0539">Nucleus</keyword>
<evidence type="ECO:0000313" key="6">
    <source>
        <dbReference type="Proteomes" id="UP000007635"/>
    </source>
</evidence>
<dbReference type="SUPFAM" id="SSF54236">
    <property type="entry name" value="Ubiquitin-like"/>
    <property type="match status" value="1"/>
</dbReference>
<dbReference type="PROSITE" id="PS50053">
    <property type="entry name" value="UBIQUITIN_2"/>
    <property type="match status" value="1"/>
</dbReference>
<dbReference type="PANTHER" id="PTHR23010">
    <property type="entry name" value="MIDNOLIN"/>
    <property type="match status" value="1"/>
</dbReference>
<evidence type="ECO:0000256" key="1">
    <source>
        <dbReference type="ARBA" id="ARBA00004123"/>
    </source>
</evidence>
<evidence type="ECO:0000259" key="4">
    <source>
        <dbReference type="PROSITE" id="PS50053"/>
    </source>
</evidence>
<dbReference type="GeneTree" id="ENSGT00510000049027"/>
<reference evidence="5" key="3">
    <citation type="submission" date="2025-09" db="UniProtKB">
        <authorList>
            <consortium name="Ensembl"/>
        </authorList>
    </citation>
    <scope>IDENTIFICATION</scope>
</reference>
<evidence type="ECO:0000256" key="3">
    <source>
        <dbReference type="SAM" id="MobiDB-lite"/>
    </source>
</evidence>
<dbReference type="InterPro" id="IPR039336">
    <property type="entry name" value="Midnolin"/>
</dbReference>
<reference evidence="5" key="2">
    <citation type="submission" date="2025-08" db="UniProtKB">
        <authorList>
            <consortium name="Ensembl"/>
        </authorList>
    </citation>
    <scope>IDENTIFICATION</scope>
</reference>
<name>G3PR31_GASAC</name>
<feature type="region of interest" description="Disordered" evidence="3">
    <location>
        <begin position="312"/>
        <end position="360"/>
    </location>
</feature>
<keyword evidence="6" id="KW-1185">Reference proteome</keyword>
<dbReference type="GO" id="GO:0005634">
    <property type="term" value="C:nucleus"/>
    <property type="evidence" value="ECO:0007669"/>
    <property type="project" value="UniProtKB-SubCell"/>
</dbReference>
<sequence length="401" mass="42948">MEPQQKQTNMIGRYGQSGPHAPADSLCLRVGGAYADRPTMRLSITSTAGGPVELTVPRGESVEGLRAQISHRLRLQTDRIVLLYRDTQLTAGQLLDLGVTDGSKLTLVPAIEAGLVVSKPNATSHPAEFVISDFLSGRSPLTVNLGIGAHMMYVQLQLSAQNVAELQHHQDLRAGASAERPRTPALPDRSRPAQSTPTPPPVISTPPLPSGQQPAAAPVRSHAPTGSAPGPRCPASASTPREGDIPASSAAERSKQPGAVIESFVSPSPGVLSGTFTGTLAPCGQRGFSHPRRGIGIILQIFNDLIRAAYNHQGSQPVPPRNPDGPDSNPPGGVLLPAAEGTRQAEGQTPSQLTGAPTQENQTLHYKLERLQLLMNQRRLRRQTRRYLQTSRPYRHHQHRL</sequence>